<dbReference type="PROSITE" id="PS00198">
    <property type="entry name" value="4FE4S_FER_1"/>
    <property type="match status" value="1"/>
</dbReference>
<dbReference type="Proteomes" id="UP000245657">
    <property type="component" value="Unassembled WGS sequence"/>
</dbReference>
<feature type="domain" description="4Fe-4S ferredoxin-type" evidence="2">
    <location>
        <begin position="186"/>
        <end position="214"/>
    </location>
</feature>
<dbReference type="EMBL" id="QGMY01000009">
    <property type="protein sequence ID" value="PWR70960.1"/>
    <property type="molecule type" value="Genomic_DNA"/>
</dbReference>
<organism evidence="3 4">
    <name type="scientific">Methanospirillum lacunae</name>
    <dbReference type="NCBI Taxonomy" id="668570"/>
    <lineage>
        <taxon>Archaea</taxon>
        <taxon>Methanobacteriati</taxon>
        <taxon>Methanobacteriota</taxon>
        <taxon>Stenosarchaea group</taxon>
        <taxon>Methanomicrobia</taxon>
        <taxon>Methanomicrobiales</taxon>
        <taxon>Methanospirillaceae</taxon>
        <taxon>Methanospirillum</taxon>
    </lineage>
</organism>
<dbReference type="Pfam" id="PF00037">
    <property type="entry name" value="Fer4"/>
    <property type="match status" value="1"/>
</dbReference>
<comment type="caution">
    <text evidence="3">The sequence shown here is derived from an EMBL/GenBank/DDBJ whole genome shotgun (WGS) entry which is preliminary data.</text>
</comment>
<dbReference type="InterPro" id="IPR017896">
    <property type="entry name" value="4Fe4S_Fe-S-bd"/>
</dbReference>
<dbReference type="SUPFAM" id="SSF52218">
    <property type="entry name" value="Flavoproteins"/>
    <property type="match status" value="1"/>
</dbReference>
<name>A0A2V2MXJ6_9EURY</name>
<dbReference type="GO" id="GO:0016491">
    <property type="term" value="F:oxidoreductase activity"/>
    <property type="evidence" value="ECO:0007669"/>
    <property type="project" value="UniProtKB-ARBA"/>
</dbReference>
<accession>A0A2V2MXJ6</accession>
<sequence length="265" mass="29248">MSTVIYYFTGTGNSLSVAKKIAATLGETELVPVASFYDTTGDITPGVERIGIVFPVYFIGLPAMVASFVSRLRFRNEKYIFAVCTFGGTGAAPALQQLNGILQQNTSHGLDAGFMVKMPGNYILMYESPKGEKRAKILATADNEIARIAEAALQCRKAKLPYSFFGEILHILFYHRFLSRVHGEDQKFTVSEKCTSCGTCAAVCPANNIKIVQKKPVFQHRCELCCGCIHNCPVQAIQVGIKTEGWQRYRNPDVTVSELKLRELS</sequence>
<gene>
    <name evidence="3" type="ORF">DK846_13335</name>
</gene>
<proteinExistence type="predicted"/>
<dbReference type="AlphaFoldDB" id="A0A2V2MXJ6"/>
<dbReference type="InterPro" id="IPR017900">
    <property type="entry name" value="4Fe4S_Fe_S_CS"/>
</dbReference>
<dbReference type="PROSITE" id="PS51379">
    <property type="entry name" value="4FE4S_FER_2"/>
    <property type="match status" value="1"/>
</dbReference>
<evidence type="ECO:0000259" key="2">
    <source>
        <dbReference type="PROSITE" id="PS51379"/>
    </source>
</evidence>
<keyword evidence="4" id="KW-1185">Reference proteome</keyword>
<keyword evidence="1" id="KW-1133">Transmembrane helix</keyword>
<protein>
    <submittedName>
        <fullName evidence="3">4Fe-4S ferredoxin</fullName>
    </submittedName>
</protein>
<keyword evidence="1" id="KW-0812">Transmembrane</keyword>
<evidence type="ECO:0000313" key="4">
    <source>
        <dbReference type="Proteomes" id="UP000245657"/>
    </source>
</evidence>
<dbReference type="InterPro" id="IPR047964">
    <property type="entry name" value="EFR1-like"/>
</dbReference>
<dbReference type="Gene3D" id="3.30.70.20">
    <property type="match status" value="1"/>
</dbReference>
<dbReference type="NCBIfam" id="NF038196">
    <property type="entry name" value="ferrodoxin_EFR1"/>
    <property type="match status" value="1"/>
</dbReference>
<dbReference type="RefSeq" id="WP_109969454.1">
    <property type="nucleotide sequence ID" value="NZ_QGMY01000009.1"/>
</dbReference>
<feature type="transmembrane region" description="Helical" evidence="1">
    <location>
        <begin position="50"/>
        <end position="69"/>
    </location>
</feature>
<evidence type="ECO:0000313" key="3">
    <source>
        <dbReference type="EMBL" id="PWR70960.1"/>
    </source>
</evidence>
<evidence type="ECO:0000256" key="1">
    <source>
        <dbReference type="SAM" id="Phobius"/>
    </source>
</evidence>
<dbReference type="SUPFAM" id="SSF54862">
    <property type="entry name" value="4Fe-4S ferredoxins"/>
    <property type="match status" value="1"/>
</dbReference>
<dbReference type="OrthoDB" id="2837at2157"/>
<dbReference type="Gene3D" id="3.40.50.360">
    <property type="match status" value="1"/>
</dbReference>
<reference evidence="3 4" key="1">
    <citation type="submission" date="2018-05" db="EMBL/GenBank/DDBJ databases">
        <title>Draft genome of Methanospirillum lacunae Ki8-1.</title>
        <authorList>
            <person name="Dueholm M.S."/>
            <person name="Nielsen P.H."/>
            <person name="Bakmann L.F."/>
            <person name="Otzen D.E."/>
        </authorList>
    </citation>
    <scope>NUCLEOTIDE SEQUENCE [LARGE SCALE GENOMIC DNA]</scope>
    <source>
        <strain evidence="3 4">Ki8-1</strain>
    </source>
</reference>
<dbReference type="InterPro" id="IPR029039">
    <property type="entry name" value="Flavoprotein-like_sf"/>
</dbReference>
<keyword evidence="1" id="KW-0472">Membrane</keyword>